<organism evidence="1 2">
    <name type="scientific">Brochothrix thermosphacta</name>
    <name type="common">Microbacterium thermosphactum</name>
    <dbReference type="NCBI Taxonomy" id="2756"/>
    <lineage>
        <taxon>Bacteria</taxon>
        <taxon>Bacillati</taxon>
        <taxon>Bacillota</taxon>
        <taxon>Bacilli</taxon>
        <taxon>Bacillales</taxon>
        <taxon>Listeriaceae</taxon>
        <taxon>Brochothrix</taxon>
    </lineage>
</organism>
<protein>
    <submittedName>
        <fullName evidence="1">Uncharacterized protein</fullName>
    </submittedName>
</protein>
<proteinExistence type="predicted"/>
<gene>
    <name evidence="1" type="ORF">CNY62_03250</name>
</gene>
<name>A0A1D2LUE7_BROTH</name>
<dbReference type="Proteomes" id="UP000243591">
    <property type="component" value="Chromosome"/>
</dbReference>
<dbReference type="STRING" id="2756.BFR44_00625"/>
<dbReference type="GeneID" id="66537955"/>
<dbReference type="OrthoDB" id="9764268at2"/>
<dbReference type="KEGG" id="bths:CNY62_03250"/>
<dbReference type="EMBL" id="CP023483">
    <property type="protein sequence ID" value="ATF25495.1"/>
    <property type="molecule type" value="Genomic_DNA"/>
</dbReference>
<evidence type="ECO:0000313" key="1">
    <source>
        <dbReference type="EMBL" id="ATF25495.1"/>
    </source>
</evidence>
<sequence>MRAIFDLENTSIMIYQAHTNEEGYYVLLTDVYGGSFLNHFFDRSSAIQYAFNEALLWYENILEDFLEMDETEPLTAIDYITMAKYPLTLLQPYIEFEQDWERFKGRVRLKEMSALYWRKMMQAKQQ</sequence>
<reference evidence="1 2" key="1">
    <citation type="submission" date="2017-09" db="EMBL/GenBank/DDBJ databases">
        <title>Complete Genome Sequences of Two Strains of the Meat Spoilage Bacterium Brochothrix thermosphacta Isolated from Ground Chicken.</title>
        <authorList>
            <person name="Paoli G.C."/>
            <person name="Wijey C."/>
            <person name="Chen C.-Y."/>
            <person name="Nguyen L."/>
            <person name="Yan X."/>
            <person name="Irwin P.L."/>
        </authorList>
    </citation>
    <scope>NUCLEOTIDE SEQUENCE [LARGE SCALE GENOMIC DNA]</scope>
    <source>
        <strain evidence="1 2">BI</strain>
    </source>
</reference>
<dbReference type="RefSeq" id="WP_069120830.1">
    <property type="nucleotide sequence ID" value="NZ_CBCPHX010000005.1"/>
</dbReference>
<keyword evidence="2" id="KW-1185">Reference proteome</keyword>
<evidence type="ECO:0000313" key="2">
    <source>
        <dbReference type="Proteomes" id="UP000243591"/>
    </source>
</evidence>
<dbReference type="AlphaFoldDB" id="A0A1D2LUE7"/>
<accession>A0A1D2LUE7</accession>